<evidence type="ECO:0000256" key="1">
    <source>
        <dbReference type="SAM" id="Phobius"/>
    </source>
</evidence>
<keyword evidence="1" id="KW-0812">Transmembrane</keyword>
<dbReference type="Proteomes" id="UP000268016">
    <property type="component" value="Unassembled WGS sequence"/>
</dbReference>
<sequence>MAERSPAAEILIGRAVFVAAVALTVFVSLLPLGSQPRGWAPPDLILAFTLAWVARRPDFVPVALIAAVFLMLDLLYQRPPGLWAGIVVVVTEILRRRSGDLRAVPFSVEWATAALAIVAICLGYRAMLAVAFVPAPPLSLSMIEMVLTVLVYPVAAFVSWIVFGVRRPAPGEVDSLGHRL</sequence>
<organism evidence="2 3">
    <name type="scientific">Histidinibacterium lentulum</name>
    <dbReference type="NCBI Taxonomy" id="2480588"/>
    <lineage>
        <taxon>Bacteria</taxon>
        <taxon>Pseudomonadati</taxon>
        <taxon>Pseudomonadota</taxon>
        <taxon>Alphaproteobacteria</taxon>
        <taxon>Rhodobacterales</taxon>
        <taxon>Paracoccaceae</taxon>
        <taxon>Histidinibacterium</taxon>
    </lineage>
</organism>
<dbReference type="AlphaFoldDB" id="A0A3N2R4J3"/>
<accession>A0A3N2R4J3</accession>
<dbReference type="EMBL" id="RDRB01000004">
    <property type="protein sequence ID" value="ROU02415.1"/>
    <property type="molecule type" value="Genomic_DNA"/>
</dbReference>
<proteinExistence type="predicted"/>
<name>A0A3N2R4J3_9RHOB</name>
<evidence type="ECO:0000313" key="3">
    <source>
        <dbReference type="Proteomes" id="UP000268016"/>
    </source>
</evidence>
<keyword evidence="1" id="KW-1133">Transmembrane helix</keyword>
<protein>
    <submittedName>
        <fullName evidence="2">Rod shape-determining protein MreD</fullName>
    </submittedName>
</protein>
<dbReference type="RefSeq" id="WP_123641932.1">
    <property type="nucleotide sequence ID" value="NZ_ML119084.1"/>
</dbReference>
<keyword evidence="3" id="KW-1185">Reference proteome</keyword>
<feature type="transmembrane region" description="Helical" evidence="1">
    <location>
        <begin position="110"/>
        <end position="133"/>
    </location>
</feature>
<comment type="caution">
    <text evidence="2">The sequence shown here is derived from an EMBL/GenBank/DDBJ whole genome shotgun (WGS) entry which is preliminary data.</text>
</comment>
<gene>
    <name evidence="2" type="ORF">EAT49_08710</name>
</gene>
<feature type="transmembrane region" description="Helical" evidence="1">
    <location>
        <begin position="12"/>
        <end position="32"/>
    </location>
</feature>
<feature type="transmembrane region" description="Helical" evidence="1">
    <location>
        <begin position="145"/>
        <end position="165"/>
    </location>
</feature>
<reference evidence="2 3" key="1">
    <citation type="submission" date="2018-10" db="EMBL/GenBank/DDBJ databases">
        <title>Histidinibacterium lentulum gen. nov., sp. nov., a marine bacterium from the culture broth of Picochlorum sp. 122.</title>
        <authorList>
            <person name="Wang G."/>
        </authorList>
    </citation>
    <scope>NUCLEOTIDE SEQUENCE [LARGE SCALE GENOMIC DNA]</scope>
    <source>
        <strain evidence="2 3">B17</strain>
    </source>
</reference>
<evidence type="ECO:0000313" key="2">
    <source>
        <dbReference type="EMBL" id="ROU02415.1"/>
    </source>
</evidence>
<feature type="transmembrane region" description="Helical" evidence="1">
    <location>
        <begin position="59"/>
        <end position="76"/>
    </location>
</feature>
<dbReference type="OrthoDB" id="7629477at2"/>
<keyword evidence="1" id="KW-0472">Membrane</keyword>